<evidence type="ECO:0000256" key="10">
    <source>
        <dbReference type="HAMAP-Rule" id="MF_00278"/>
    </source>
</evidence>
<comment type="function">
    <text evidence="10">IGPS catalyzes the conversion of PRFAR and glutamine to IGP, AICAR and glutamate. The HisH subunit catalyzes the hydrolysis of glutamine to glutamate and ammonia as part of the synthesis of IGP and AICAR. The resulting ammonia molecule is channeled to the active site of HisF.</text>
</comment>
<dbReference type="CDD" id="cd01748">
    <property type="entry name" value="GATase1_IGP_Synthase"/>
    <property type="match status" value="1"/>
</dbReference>
<dbReference type="NCBIfam" id="TIGR01855">
    <property type="entry name" value="IMP_synth_hisH"/>
    <property type="match status" value="1"/>
</dbReference>
<protein>
    <recommendedName>
        <fullName evidence="10">Imidazole glycerol phosphate synthase subunit HisH</fullName>
        <ecNumber evidence="10">4.3.2.10</ecNumber>
    </recommendedName>
    <alternativeName>
        <fullName evidence="10">IGP synthase glutaminase subunit</fullName>
        <ecNumber evidence="10">3.5.1.2</ecNumber>
    </alternativeName>
    <alternativeName>
        <fullName evidence="10">IGP synthase subunit HisH</fullName>
    </alternativeName>
    <alternativeName>
        <fullName evidence="10">ImGP synthase subunit HisH</fullName>
        <shortName evidence="10">IGPS subunit HisH</shortName>
    </alternativeName>
</protein>
<comment type="catalytic activity">
    <reaction evidence="8 10">
        <text>5-[(5-phospho-1-deoxy-D-ribulos-1-ylimino)methylamino]-1-(5-phospho-beta-D-ribosyl)imidazole-4-carboxamide + L-glutamine = D-erythro-1-(imidazol-4-yl)glycerol 3-phosphate + 5-amino-1-(5-phospho-beta-D-ribosyl)imidazole-4-carboxamide + L-glutamate + H(+)</text>
        <dbReference type="Rhea" id="RHEA:24793"/>
        <dbReference type="ChEBI" id="CHEBI:15378"/>
        <dbReference type="ChEBI" id="CHEBI:29985"/>
        <dbReference type="ChEBI" id="CHEBI:58278"/>
        <dbReference type="ChEBI" id="CHEBI:58359"/>
        <dbReference type="ChEBI" id="CHEBI:58475"/>
        <dbReference type="ChEBI" id="CHEBI:58525"/>
        <dbReference type="EC" id="4.3.2.10"/>
    </reaction>
</comment>
<dbReference type="InterPro" id="IPR010139">
    <property type="entry name" value="Imidazole-glycPsynth_HisH"/>
</dbReference>
<evidence type="ECO:0000256" key="7">
    <source>
        <dbReference type="ARBA" id="ARBA00023239"/>
    </source>
</evidence>
<keyword evidence="5 10" id="KW-0315">Glutamine amidotransferase</keyword>
<evidence type="ECO:0000313" key="13">
    <source>
        <dbReference type="EMBL" id="GFK94858.1"/>
    </source>
</evidence>
<proteinExistence type="inferred from homology"/>
<dbReference type="GO" id="GO:0016829">
    <property type="term" value="F:lyase activity"/>
    <property type="evidence" value="ECO:0007669"/>
    <property type="project" value="UniProtKB-KW"/>
</dbReference>
<reference evidence="13 14" key="2">
    <citation type="submission" date="2020-05" db="EMBL/GenBank/DDBJ databases">
        <title>Draft genome sequence of Desulfovibrio sp. strainFSS-1.</title>
        <authorList>
            <person name="Shimoshige H."/>
            <person name="Kobayashi H."/>
            <person name="Maekawa T."/>
        </authorList>
    </citation>
    <scope>NUCLEOTIDE SEQUENCE [LARGE SCALE GENOMIC DNA]</scope>
    <source>
        <strain evidence="13 14">SIID29052-01</strain>
    </source>
</reference>
<dbReference type="PANTHER" id="PTHR42701:SF1">
    <property type="entry name" value="IMIDAZOLE GLYCEROL PHOSPHATE SYNTHASE SUBUNIT HISH"/>
    <property type="match status" value="1"/>
</dbReference>
<comment type="pathway">
    <text evidence="1 10">Amino-acid biosynthesis; L-histidine biosynthesis; L-histidine from 5-phospho-alpha-D-ribose 1-diphosphate: step 5/9.</text>
</comment>
<evidence type="ECO:0000256" key="6">
    <source>
        <dbReference type="ARBA" id="ARBA00023102"/>
    </source>
</evidence>
<evidence type="ECO:0000256" key="8">
    <source>
        <dbReference type="ARBA" id="ARBA00047838"/>
    </source>
</evidence>
<dbReference type="Gene3D" id="3.40.50.880">
    <property type="match status" value="1"/>
</dbReference>
<evidence type="ECO:0000256" key="1">
    <source>
        <dbReference type="ARBA" id="ARBA00005091"/>
    </source>
</evidence>
<feature type="active site" evidence="10 11">
    <location>
        <position position="185"/>
    </location>
</feature>
<evidence type="ECO:0000256" key="9">
    <source>
        <dbReference type="ARBA" id="ARBA00049534"/>
    </source>
</evidence>
<keyword evidence="3 10" id="KW-0028">Amino-acid biosynthesis</keyword>
<dbReference type="HAMAP" id="MF_00278">
    <property type="entry name" value="HisH"/>
    <property type="match status" value="1"/>
</dbReference>
<sequence>MVGVVEYGSGNILSVHNALFMAGADPTPCSTPEDLARAERLVLPGVGAFASCAEGLARAGLREALCREVLERGKPILGICVGMQLMARVSHEDGLHQGLGWLDADVVRLTPADPTLRIPQIGWNDLAWRPGSPLFRGLPPRPDCYFVHSFHLRFDSDEHVEATCDYGGPVTAAARKRNICATQFHPEKSQDVGLAILRNFLEWTP</sequence>
<evidence type="ECO:0000256" key="4">
    <source>
        <dbReference type="ARBA" id="ARBA00022801"/>
    </source>
</evidence>
<evidence type="ECO:0000313" key="14">
    <source>
        <dbReference type="Proteomes" id="UP000494245"/>
    </source>
</evidence>
<feature type="active site" evidence="10 11">
    <location>
        <position position="187"/>
    </location>
</feature>
<evidence type="ECO:0000259" key="12">
    <source>
        <dbReference type="Pfam" id="PF00117"/>
    </source>
</evidence>
<gene>
    <name evidence="13" type="primary">hisH_3</name>
    <name evidence="10" type="synonym">hisH</name>
    <name evidence="13" type="ORF">NNJEOMEG_02706</name>
</gene>
<accession>A0A6V8LX70</accession>
<evidence type="ECO:0000256" key="3">
    <source>
        <dbReference type="ARBA" id="ARBA00022605"/>
    </source>
</evidence>
<dbReference type="Pfam" id="PF00117">
    <property type="entry name" value="GATase"/>
    <property type="match status" value="1"/>
</dbReference>
<dbReference type="RefSeq" id="WP_173085333.1">
    <property type="nucleotide sequence ID" value="NZ_BLTE01000012.1"/>
</dbReference>
<keyword evidence="14" id="KW-1185">Reference proteome</keyword>
<feature type="active site" description="Nucleophile" evidence="10 11">
    <location>
        <position position="80"/>
    </location>
</feature>
<keyword evidence="13" id="KW-0328">Glycosyltransferase</keyword>
<dbReference type="Proteomes" id="UP000494245">
    <property type="component" value="Unassembled WGS sequence"/>
</dbReference>
<dbReference type="GO" id="GO:0004359">
    <property type="term" value="F:glutaminase activity"/>
    <property type="evidence" value="ECO:0007669"/>
    <property type="project" value="UniProtKB-EC"/>
</dbReference>
<dbReference type="EC" id="4.3.2.10" evidence="10"/>
<dbReference type="SUPFAM" id="SSF52317">
    <property type="entry name" value="Class I glutamine amidotransferase-like"/>
    <property type="match status" value="1"/>
</dbReference>
<comment type="caution">
    <text evidence="13">The sequence shown here is derived from an EMBL/GenBank/DDBJ whole genome shotgun (WGS) entry which is preliminary data.</text>
</comment>
<organism evidence="13 14">
    <name type="scientific">Fundidesulfovibrio magnetotacticus</name>
    <dbReference type="NCBI Taxonomy" id="2730080"/>
    <lineage>
        <taxon>Bacteria</taxon>
        <taxon>Pseudomonadati</taxon>
        <taxon>Thermodesulfobacteriota</taxon>
        <taxon>Desulfovibrionia</taxon>
        <taxon>Desulfovibrionales</taxon>
        <taxon>Desulfovibrionaceae</taxon>
        <taxon>Fundidesulfovibrio</taxon>
    </lineage>
</organism>
<evidence type="ECO:0000256" key="11">
    <source>
        <dbReference type="PIRSR" id="PIRSR000495-1"/>
    </source>
</evidence>
<comment type="subunit">
    <text evidence="2 10">Heterodimer of HisH and HisF.</text>
</comment>
<feature type="domain" description="Glutamine amidotransferase" evidence="12">
    <location>
        <begin position="38"/>
        <end position="201"/>
    </location>
</feature>
<dbReference type="GO" id="GO:0005737">
    <property type="term" value="C:cytoplasm"/>
    <property type="evidence" value="ECO:0007669"/>
    <property type="project" value="UniProtKB-SubCell"/>
</dbReference>
<keyword evidence="6 10" id="KW-0368">Histidine biosynthesis</keyword>
<keyword evidence="7 10" id="KW-0456">Lyase</keyword>
<keyword evidence="13" id="KW-0808">Transferase</keyword>
<dbReference type="GO" id="GO:0000107">
    <property type="term" value="F:imidazoleglycerol-phosphate synthase activity"/>
    <property type="evidence" value="ECO:0007669"/>
    <property type="project" value="UniProtKB-UniRule"/>
</dbReference>
<evidence type="ECO:0000256" key="5">
    <source>
        <dbReference type="ARBA" id="ARBA00022962"/>
    </source>
</evidence>
<comment type="subcellular location">
    <subcellularLocation>
        <location evidence="10">Cytoplasm</location>
    </subcellularLocation>
</comment>
<dbReference type="EMBL" id="BLTE01000012">
    <property type="protein sequence ID" value="GFK94858.1"/>
    <property type="molecule type" value="Genomic_DNA"/>
</dbReference>
<dbReference type="AlphaFoldDB" id="A0A6V8LX70"/>
<comment type="catalytic activity">
    <reaction evidence="9 10">
        <text>L-glutamine + H2O = L-glutamate + NH4(+)</text>
        <dbReference type="Rhea" id="RHEA:15889"/>
        <dbReference type="ChEBI" id="CHEBI:15377"/>
        <dbReference type="ChEBI" id="CHEBI:28938"/>
        <dbReference type="ChEBI" id="CHEBI:29985"/>
        <dbReference type="ChEBI" id="CHEBI:58359"/>
        <dbReference type="EC" id="3.5.1.2"/>
    </reaction>
</comment>
<keyword evidence="10" id="KW-0963">Cytoplasm</keyword>
<dbReference type="GO" id="GO:0000105">
    <property type="term" value="P:L-histidine biosynthetic process"/>
    <property type="evidence" value="ECO:0007669"/>
    <property type="project" value="UniProtKB-UniRule"/>
</dbReference>
<dbReference type="InterPro" id="IPR029062">
    <property type="entry name" value="Class_I_gatase-like"/>
</dbReference>
<dbReference type="UniPathway" id="UPA00031">
    <property type="reaction ID" value="UER00010"/>
</dbReference>
<dbReference type="PIRSF" id="PIRSF000495">
    <property type="entry name" value="Amidotransf_hisH"/>
    <property type="match status" value="1"/>
</dbReference>
<dbReference type="InterPro" id="IPR017926">
    <property type="entry name" value="GATASE"/>
</dbReference>
<keyword evidence="4 10" id="KW-0378">Hydrolase</keyword>
<reference evidence="13 14" key="1">
    <citation type="submission" date="2020-04" db="EMBL/GenBank/DDBJ databases">
        <authorList>
            <consortium name="Desulfovibrio sp. FSS-1 genome sequencing consortium"/>
            <person name="Shimoshige H."/>
            <person name="Kobayashi H."/>
            <person name="Maekawa T."/>
        </authorList>
    </citation>
    <scope>NUCLEOTIDE SEQUENCE [LARGE SCALE GENOMIC DNA]</scope>
    <source>
        <strain evidence="13 14">SIID29052-01</strain>
    </source>
</reference>
<dbReference type="PROSITE" id="PS51273">
    <property type="entry name" value="GATASE_TYPE_1"/>
    <property type="match status" value="1"/>
</dbReference>
<evidence type="ECO:0000256" key="2">
    <source>
        <dbReference type="ARBA" id="ARBA00011152"/>
    </source>
</evidence>
<dbReference type="EC" id="3.5.1.2" evidence="10"/>
<dbReference type="PANTHER" id="PTHR42701">
    <property type="entry name" value="IMIDAZOLE GLYCEROL PHOSPHATE SYNTHASE SUBUNIT HISH"/>
    <property type="match status" value="1"/>
</dbReference>
<name>A0A6V8LX70_9BACT</name>